<dbReference type="RefSeq" id="WP_192140075.1">
    <property type="nucleotide sequence ID" value="NZ_JACYXZ010000001.1"/>
</dbReference>
<dbReference type="Proteomes" id="UP000616839">
    <property type="component" value="Unassembled WGS sequence"/>
</dbReference>
<dbReference type="InterPro" id="IPR029068">
    <property type="entry name" value="Glyas_Bleomycin-R_OHBP_Dase"/>
</dbReference>
<dbReference type="EMBL" id="JACYXZ010000001">
    <property type="protein sequence ID" value="MBD8868439.1"/>
    <property type="molecule type" value="Genomic_DNA"/>
</dbReference>
<dbReference type="PROSITE" id="PS51819">
    <property type="entry name" value="VOC"/>
    <property type="match status" value="1"/>
</dbReference>
<reference evidence="2" key="1">
    <citation type="submission" date="2020-09" db="EMBL/GenBank/DDBJ databases">
        <title>Nocardioides sp. strain MJB4 16S ribosomal RNA gene Genome sequencing and assembly.</title>
        <authorList>
            <person name="Kim I."/>
        </authorList>
    </citation>
    <scope>NUCLEOTIDE SEQUENCE</scope>
    <source>
        <strain evidence="2">MJB4</strain>
    </source>
</reference>
<evidence type="ECO:0000259" key="1">
    <source>
        <dbReference type="PROSITE" id="PS51819"/>
    </source>
</evidence>
<dbReference type="Gene3D" id="3.10.180.10">
    <property type="entry name" value="2,3-Dihydroxybiphenyl 1,2-Dioxygenase, domain 1"/>
    <property type="match status" value="1"/>
</dbReference>
<accession>A0A927Q0H6</accession>
<keyword evidence="3" id="KW-1185">Reference proteome</keyword>
<organism evidence="2 3">
    <name type="scientific">Nocardioides donggukensis</name>
    <dbReference type="NCBI Taxonomy" id="2774019"/>
    <lineage>
        <taxon>Bacteria</taxon>
        <taxon>Bacillati</taxon>
        <taxon>Actinomycetota</taxon>
        <taxon>Actinomycetes</taxon>
        <taxon>Propionibacteriales</taxon>
        <taxon>Nocardioidaceae</taxon>
        <taxon>Nocardioides</taxon>
    </lineage>
</organism>
<name>A0A927Q0H6_9ACTN</name>
<sequence length="117" mass="12883">MTETRRVVPILTVGDIDAERTRYAEVLGLVEVMDLGWVVTLADGSGQRQVSLMTTDRTAPVNPAVSIEVDDVDAAYDAALAEGFEIVHELQDEEWGVRRFFLRDAAGNVLNVLAHRS</sequence>
<dbReference type="SUPFAM" id="SSF54593">
    <property type="entry name" value="Glyoxalase/Bleomycin resistance protein/Dihydroxybiphenyl dioxygenase"/>
    <property type="match status" value="1"/>
</dbReference>
<dbReference type="InterPro" id="IPR004360">
    <property type="entry name" value="Glyas_Fos-R_dOase_dom"/>
</dbReference>
<dbReference type="AlphaFoldDB" id="A0A927Q0H6"/>
<dbReference type="InterPro" id="IPR037523">
    <property type="entry name" value="VOC_core"/>
</dbReference>
<evidence type="ECO:0000313" key="3">
    <source>
        <dbReference type="Proteomes" id="UP000616839"/>
    </source>
</evidence>
<proteinExistence type="predicted"/>
<evidence type="ECO:0000313" key="2">
    <source>
        <dbReference type="EMBL" id="MBD8868439.1"/>
    </source>
</evidence>
<protein>
    <submittedName>
        <fullName evidence="2">VOC family protein</fullName>
    </submittedName>
</protein>
<dbReference type="Pfam" id="PF00903">
    <property type="entry name" value="Glyoxalase"/>
    <property type="match status" value="1"/>
</dbReference>
<gene>
    <name evidence="2" type="ORF">IE331_02280</name>
</gene>
<feature type="domain" description="VOC" evidence="1">
    <location>
        <begin position="3"/>
        <end position="115"/>
    </location>
</feature>
<comment type="caution">
    <text evidence="2">The sequence shown here is derived from an EMBL/GenBank/DDBJ whole genome shotgun (WGS) entry which is preliminary data.</text>
</comment>